<keyword evidence="5" id="KW-0560">Oxidoreductase</keyword>
<reference evidence="9" key="1">
    <citation type="journal article" date="2011" name="Nature">
        <title>A high-resolution map of human evolutionary constraint using 29 mammals.</title>
        <authorList>
            <person name="Lindblad-Toh K."/>
            <person name="Garber M."/>
            <person name="Zuk O."/>
            <person name="Lin M.F."/>
            <person name="Parker B.J."/>
            <person name="Washietl S."/>
            <person name="Kheradpour P."/>
            <person name="Ernst J."/>
            <person name="Jordan G."/>
            <person name="Mauceli E."/>
            <person name="Ward L.D."/>
            <person name="Lowe C.B."/>
            <person name="Holloway A.K."/>
            <person name="Clamp M."/>
            <person name="Gnerre S."/>
            <person name="Alfoldi J."/>
            <person name="Beal K."/>
            <person name="Chang J."/>
            <person name="Clawson H."/>
            <person name="Cuff J."/>
            <person name="Di Palma F."/>
            <person name="Fitzgerald S."/>
            <person name="Flicek P."/>
            <person name="Guttman M."/>
            <person name="Hubisz M.J."/>
            <person name="Jaffe D.B."/>
            <person name="Jungreis I."/>
            <person name="Kent W.J."/>
            <person name="Kostka D."/>
            <person name="Lara M."/>
            <person name="Martins A.L."/>
            <person name="Massingham T."/>
            <person name="Moltke I."/>
            <person name="Raney B.J."/>
            <person name="Rasmussen M.D."/>
            <person name="Robinson J."/>
            <person name="Stark A."/>
            <person name="Vilella A.J."/>
            <person name="Wen J."/>
            <person name="Xie X."/>
            <person name="Zody M.C."/>
            <person name="Baldwin J."/>
            <person name="Bloom T."/>
            <person name="Chin C.W."/>
            <person name="Heiman D."/>
            <person name="Nicol R."/>
            <person name="Nusbaum C."/>
            <person name="Young S."/>
            <person name="Wilkinson J."/>
            <person name="Worley K.C."/>
            <person name="Kovar C.L."/>
            <person name="Muzny D.M."/>
            <person name="Gibbs R.A."/>
            <person name="Cree A."/>
            <person name="Dihn H.H."/>
            <person name="Fowler G."/>
            <person name="Jhangiani S."/>
            <person name="Joshi V."/>
            <person name="Lee S."/>
            <person name="Lewis L.R."/>
            <person name="Nazareth L.V."/>
            <person name="Okwuonu G."/>
            <person name="Santibanez J."/>
            <person name="Warren W.C."/>
            <person name="Mardis E.R."/>
            <person name="Weinstock G.M."/>
            <person name="Wilson R.K."/>
            <person name="Delehaunty K."/>
            <person name="Dooling D."/>
            <person name="Fronik C."/>
            <person name="Fulton L."/>
            <person name="Fulton B."/>
            <person name="Graves T."/>
            <person name="Minx P."/>
            <person name="Sodergren E."/>
            <person name="Birney E."/>
            <person name="Margulies E.H."/>
            <person name="Herrero J."/>
            <person name="Green E.D."/>
            <person name="Haussler D."/>
            <person name="Siepel A."/>
            <person name="Goldman N."/>
            <person name="Pollard K.S."/>
            <person name="Pedersen J.S."/>
            <person name="Lander E.S."/>
            <person name="Kellis M."/>
        </authorList>
    </citation>
    <scope>NUCLEOTIDE SEQUENCE [LARGE SCALE GENOMIC DNA]</scope>
    <source>
        <strain evidence="9">2N</strain>
    </source>
</reference>
<reference evidence="8" key="3">
    <citation type="submission" date="2025-09" db="UniProtKB">
        <authorList>
            <consortium name="Ensembl"/>
        </authorList>
    </citation>
    <scope>IDENTIFICATION</scope>
    <source>
        <strain evidence="8">2N</strain>
    </source>
</reference>
<dbReference type="InterPro" id="IPR036396">
    <property type="entry name" value="Cyt_P450_sf"/>
</dbReference>
<dbReference type="Proteomes" id="UP000005447">
    <property type="component" value="Unassembled WGS sequence"/>
</dbReference>
<keyword evidence="9" id="KW-1185">Reference proteome</keyword>
<keyword evidence="7" id="KW-0503">Monooxygenase</keyword>
<dbReference type="EMBL" id="AAKN02032113">
    <property type="status" value="NOT_ANNOTATED_CDS"/>
    <property type="molecule type" value="Genomic_DNA"/>
</dbReference>
<dbReference type="InterPro" id="IPR001128">
    <property type="entry name" value="Cyt_P450"/>
</dbReference>
<dbReference type="EMBL" id="AAKN02032116">
    <property type="status" value="NOT_ANNOTATED_CDS"/>
    <property type="molecule type" value="Genomic_DNA"/>
</dbReference>
<evidence type="ECO:0000256" key="4">
    <source>
        <dbReference type="ARBA" id="ARBA00022723"/>
    </source>
</evidence>
<evidence type="ECO:0000256" key="2">
    <source>
        <dbReference type="ARBA" id="ARBA00010617"/>
    </source>
</evidence>
<evidence type="ECO:0000256" key="1">
    <source>
        <dbReference type="ARBA" id="ARBA00001971"/>
    </source>
</evidence>
<dbReference type="AlphaFoldDB" id="A0A286XN81"/>
<dbReference type="GO" id="GO:0008395">
    <property type="term" value="F:steroid hydroxylase activity"/>
    <property type="evidence" value="ECO:0007669"/>
    <property type="project" value="TreeGrafter"/>
</dbReference>
<dbReference type="GO" id="GO:0016705">
    <property type="term" value="F:oxidoreductase activity, acting on paired donors, with incorporation or reduction of molecular oxygen"/>
    <property type="evidence" value="ECO:0007669"/>
    <property type="project" value="InterPro"/>
</dbReference>
<dbReference type="VEuPathDB" id="HostDB:ENSCPOG00000020375"/>
<dbReference type="GeneTree" id="ENSGT00950000182958"/>
<keyword evidence="3" id="KW-0349">Heme</keyword>
<evidence type="ECO:0000256" key="5">
    <source>
        <dbReference type="ARBA" id="ARBA00023002"/>
    </source>
</evidence>
<evidence type="ECO:0000313" key="8">
    <source>
        <dbReference type="Ensembl" id="ENSCPOP00000026961.1"/>
    </source>
</evidence>
<dbReference type="Ensembl" id="ENSCPOT00000032190.1">
    <property type="protein sequence ID" value="ENSCPOP00000026961.1"/>
    <property type="gene ID" value="ENSCPOG00000020375.2"/>
</dbReference>
<dbReference type="Pfam" id="PF00067">
    <property type="entry name" value="p450"/>
    <property type="match status" value="1"/>
</dbReference>
<sequence>GIWKFDLECQQKYGKMWGIYDGRQPLLAITDPEMIKTVLVKECYSTFTNRRIPMKLSTHVLLQSERPIVLNVISRDMTISGA</sequence>
<dbReference type="SUPFAM" id="SSF48264">
    <property type="entry name" value="Cytochrome P450"/>
    <property type="match status" value="1"/>
</dbReference>
<protein>
    <submittedName>
        <fullName evidence="8">Uncharacterized protein</fullName>
    </submittedName>
</protein>
<keyword evidence="6" id="KW-0408">Iron</keyword>
<evidence type="ECO:0000256" key="6">
    <source>
        <dbReference type="ARBA" id="ARBA00023004"/>
    </source>
</evidence>
<comment type="cofactor">
    <cofactor evidence="1">
        <name>heme</name>
        <dbReference type="ChEBI" id="CHEBI:30413"/>
    </cofactor>
</comment>
<accession>A0A286XN81</accession>
<dbReference type="EMBL" id="AAKN02032114">
    <property type="status" value="NOT_ANNOTATED_CDS"/>
    <property type="molecule type" value="Genomic_DNA"/>
</dbReference>
<organism evidence="8 9">
    <name type="scientific">Cavia porcellus</name>
    <name type="common">Guinea pig</name>
    <dbReference type="NCBI Taxonomy" id="10141"/>
    <lineage>
        <taxon>Eukaryota</taxon>
        <taxon>Metazoa</taxon>
        <taxon>Chordata</taxon>
        <taxon>Craniata</taxon>
        <taxon>Vertebrata</taxon>
        <taxon>Euteleostomi</taxon>
        <taxon>Mammalia</taxon>
        <taxon>Eutheria</taxon>
        <taxon>Euarchontoglires</taxon>
        <taxon>Glires</taxon>
        <taxon>Rodentia</taxon>
        <taxon>Hystricomorpha</taxon>
        <taxon>Caviidae</taxon>
        <taxon>Cavia</taxon>
    </lineage>
</organism>
<dbReference type="Bgee" id="ENSCPOG00000020375">
    <property type="expression patterns" value="Expressed in liver and 5 other cell types or tissues"/>
</dbReference>
<gene>
    <name evidence="8" type="primary">LOC100734998</name>
</gene>
<comment type="similarity">
    <text evidence="2">Belongs to the cytochrome P450 family.</text>
</comment>
<reference evidence="8" key="2">
    <citation type="submission" date="2025-08" db="UniProtKB">
        <authorList>
            <consortium name="Ensembl"/>
        </authorList>
    </citation>
    <scope>IDENTIFICATION</scope>
    <source>
        <strain evidence="8">2N</strain>
    </source>
</reference>
<dbReference type="EMBL" id="AAKN02032115">
    <property type="status" value="NOT_ANNOTATED_CDS"/>
    <property type="molecule type" value="Genomic_DNA"/>
</dbReference>
<dbReference type="GO" id="GO:0020037">
    <property type="term" value="F:heme binding"/>
    <property type="evidence" value="ECO:0007669"/>
    <property type="project" value="InterPro"/>
</dbReference>
<dbReference type="Gene3D" id="1.10.630.10">
    <property type="entry name" value="Cytochrome P450"/>
    <property type="match status" value="1"/>
</dbReference>
<evidence type="ECO:0000313" key="9">
    <source>
        <dbReference type="Proteomes" id="UP000005447"/>
    </source>
</evidence>
<name>A0A286XN81_CAVPO</name>
<evidence type="ECO:0000256" key="7">
    <source>
        <dbReference type="ARBA" id="ARBA00023033"/>
    </source>
</evidence>
<dbReference type="PANTHER" id="PTHR24302">
    <property type="entry name" value="CYTOCHROME P450 FAMILY 3"/>
    <property type="match status" value="1"/>
</dbReference>
<evidence type="ECO:0000256" key="3">
    <source>
        <dbReference type="ARBA" id="ARBA00022617"/>
    </source>
</evidence>
<dbReference type="GO" id="GO:0005506">
    <property type="term" value="F:iron ion binding"/>
    <property type="evidence" value="ECO:0007669"/>
    <property type="project" value="InterPro"/>
</dbReference>
<proteinExistence type="inferred from homology"/>
<keyword evidence="4" id="KW-0479">Metal-binding</keyword>
<dbReference type="InterPro" id="IPR050705">
    <property type="entry name" value="Cytochrome_P450_3A"/>
</dbReference>
<dbReference type="PANTHER" id="PTHR24302:SF15">
    <property type="entry name" value="FATTY-ACID PEROXYGENASE"/>
    <property type="match status" value="1"/>
</dbReference>